<dbReference type="WBParaSite" id="nRc.2.0.1.t01914-RA">
    <property type="protein sequence ID" value="nRc.2.0.1.t01914-RA"/>
    <property type="gene ID" value="nRc.2.0.1.g01914"/>
</dbReference>
<evidence type="ECO:0000313" key="3">
    <source>
        <dbReference type="WBParaSite" id="nRc.2.0.1.t01914-RA"/>
    </source>
</evidence>
<accession>A0A915HJU1</accession>
<dbReference type="AlphaFoldDB" id="A0A915HJU1"/>
<feature type="region of interest" description="Disordered" evidence="1">
    <location>
        <begin position="1"/>
        <end position="92"/>
    </location>
</feature>
<evidence type="ECO:0000256" key="1">
    <source>
        <dbReference type="SAM" id="MobiDB-lite"/>
    </source>
</evidence>
<evidence type="ECO:0000313" key="2">
    <source>
        <dbReference type="Proteomes" id="UP000887565"/>
    </source>
</evidence>
<dbReference type="Proteomes" id="UP000887565">
    <property type="component" value="Unplaced"/>
</dbReference>
<protein>
    <submittedName>
        <fullName evidence="3">Uncharacterized protein</fullName>
    </submittedName>
</protein>
<keyword evidence="2" id="KW-1185">Reference proteome</keyword>
<proteinExistence type="predicted"/>
<feature type="compositionally biased region" description="Polar residues" evidence="1">
    <location>
        <begin position="48"/>
        <end position="64"/>
    </location>
</feature>
<organism evidence="2 3">
    <name type="scientific">Romanomermis culicivorax</name>
    <name type="common">Nematode worm</name>
    <dbReference type="NCBI Taxonomy" id="13658"/>
    <lineage>
        <taxon>Eukaryota</taxon>
        <taxon>Metazoa</taxon>
        <taxon>Ecdysozoa</taxon>
        <taxon>Nematoda</taxon>
        <taxon>Enoplea</taxon>
        <taxon>Dorylaimia</taxon>
        <taxon>Mermithida</taxon>
        <taxon>Mermithoidea</taxon>
        <taxon>Mermithidae</taxon>
        <taxon>Romanomermis</taxon>
    </lineage>
</organism>
<sequence>MPCTTSVVSHRMPMSRNAEDLTHCTTLPRTRPGTRHDELDKSFALPVVSSTTSKQKGSDSSAISQKAEIKMDPVSAPDPAAPTMTKINSNNNMAVGKELLTADDRDAQIDAPIDRRPKLAKN</sequence>
<name>A0A915HJU1_ROMCU</name>
<reference evidence="3" key="1">
    <citation type="submission" date="2022-11" db="UniProtKB">
        <authorList>
            <consortium name="WormBaseParasite"/>
        </authorList>
    </citation>
    <scope>IDENTIFICATION</scope>
</reference>